<keyword evidence="4 6" id="KW-0539">Nucleus</keyword>
<comment type="function">
    <text evidence="6">Plays an important role in the control of DNA replication and the maintenance of replication fork stability.</text>
</comment>
<keyword evidence="3 6" id="KW-0227">DNA damage</keyword>
<evidence type="ECO:0000313" key="9">
    <source>
        <dbReference type="EMBL" id="GIL70199.1"/>
    </source>
</evidence>
<feature type="compositionally biased region" description="Polar residues" evidence="7">
    <location>
        <begin position="276"/>
        <end position="286"/>
    </location>
</feature>
<dbReference type="Pfam" id="PF07962">
    <property type="entry name" value="Swi3"/>
    <property type="match status" value="1"/>
</dbReference>
<organism evidence="10 11">
    <name type="scientific">Volvox reticuliferus</name>
    <dbReference type="NCBI Taxonomy" id="1737510"/>
    <lineage>
        <taxon>Eukaryota</taxon>
        <taxon>Viridiplantae</taxon>
        <taxon>Chlorophyta</taxon>
        <taxon>core chlorophytes</taxon>
        <taxon>Chlorophyceae</taxon>
        <taxon>CS clade</taxon>
        <taxon>Chlamydomonadales</taxon>
        <taxon>Volvocaceae</taxon>
        <taxon>Volvox</taxon>
    </lineage>
</organism>
<evidence type="ECO:0000313" key="12">
    <source>
        <dbReference type="Proteomes" id="UP000747110"/>
    </source>
</evidence>
<dbReference type="GO" id="GO:0003677">
    <property type="term" value="F:DNA binding"/>
    <property type="evidence" value="ECO:0007669"/>
    <property type="project" value="TreeGrafter"/>
</dbReference>
<comment type="similarity">
    <text evidence="2 6">Belongs to the CSM3 family.</text>
</comment>
<dbReference type="OrthoDB" id="437078at2759"/>
<evidence type="ECO:0000313" key="10">
    <source>
        <dbReference type="EMBL" id="GIL97923.1"/>
    </source>
</evidence>
<feature type="region of interest" description="Disordered" evidence="7">
    <location>
        <begin position="270"/>
        <end position="315"/>
    </location>
</feature>
<dbReference type="InterPro" id="IPR012923">
    <property type="entry name" value="Csm3"/>
</dbReference>
<dbReference type="GO" id="GO:0006974">
    <property type="term" value="P:DNA damage response"/>
    <property type="evidence" value="ECO:0007669"/>
    <property type="project" value="UniProtKB-KW"/>
</dbReference>
<sequence>MDETDAMDHGDEARMSPQAGKPVPGKTADPGAAVKPARAPRKKDPKLDLDLLEADGGFNDIWHKMAPAFKASFQGEGHEVADLRRLLELYQRWQMRFYPHCDFDSFVTKLEKAGRSKVVKAKMGSMRQNLLGLIFPTDEQEQVAAAGPEGDAAGRDLNGGVVAPMQVPPAGGGAQIIAAAAIGASAAAAGPVLGGADEDEDDELVALQREAEWEAAYEAMDELETAPPPRPQQQELHNAGRSPALRLASAAGGAVDDVDMEEELAQLAEEEAVTDQLPQSGQQQVQAPGANGGSKAGELATGDVPIGGNGGEVDRDLDKDEELIALAMGYRVASIAAAAVGPRSTTVAAASQQHRSSSADIVLGPDQHAVGGAAADAAVYVDVSNMHGDGGAATAAEVQEAVMEDEDEELRLLAAMDTSEAEAVVAMRRGAVCASAATALPAQGEVSAAGLASCSGPYEQGVQQYTGTEEFDAELLALAAADTQATLGIDFSNGSGNISLSAGAPPSPVTYAMGR</sequence>
<dbReference type="Proteomes" id="UP000747110">
    <property type="component" value="Unassembled WGS sequence"/>
</dbReference>
<dbReference type="EMBL" id="BNCQ01000005">
    <property type="protein sequence ID" value="GIL97923.1"/>
    <property type="molecule type" value="Genomic_DNA"/>
</dbReference>
<evidence type="ECO:0000259" key="8">
    <source>
        <dbReference type="Pfam" id="PF07962"/>
    </source>
</evidence>
<evidence type="ECO:0000256" key="2">
    <source>
        <dbReference type="ARBA" id="ARBA00006075"/>
    </source>
</evidence>
<dbReference type="EMBL" id="BNCP01000002">
    <property type="protein sequence ID" value="GIL70199.1"/>
    <property type="molecule type" value="Genomic_DNA"/>
</dbReference>
<dbReference type="GO" id="GO:0043111">
    <property type="term" value="P:replication fork arrest"/>
    <property type="evidence" value="ECO:0007669"/>
    <property type="project" value="TreeGrafter"/>
</dbReference>
<keyword evidence="12" id="KW-1185">Reference proteome</keyword>
<dbReference type="AlphaFoldDB" id="A0A8J4D9X3"/>
<comment type="caution">
    <text evidence="10">The sequence shown here is derived from an EMBL/GenBank/DDBJ whole genome shotgun (WGS) entry which is preliminary data.</text>
</comment>
<evidence type="ECO:0000256" key="3">
    <source>
        <dbReference type="ARBA" id="ARBA00022763"/>
    </source>
</evidence>
<evidence type="ECO:0000256" key="1">
    <source>
        <dbReference type="ARBA" id="ARBA00004123"/>
    </source>
</evidence>
<dbReference type="PANTHER" id="PTHR13220:SF11">
    <property type="entry name" value="TIMELESS-INTERACTING PROTEIN"/>
    <property type="match status" value="1"/>
</dbReference>
<evidence type="ECO:0000313" key="11">
    <source>
        <dbReference type="Proteomes" id="UP000722791"/>
    </source>
</evidence>
<keyword evidence="5 6" id="KW-0131">Cell cycle</keyword>
<dbReference type="Proteomes" id="UP000722791">
    <property type="component" value="Unassembled WGS sequence"/>
</dbReference>
<gene>
    <name evidence="9" type="ORF">Vretifemale_1045</name>
    <name evidence="10" type="ORF">Vretimale_3491</name>
</gene>
<proteinExistence type="inferred from homology"/>
<dbReference type="GO" id="GO:0031298">
    <property type="term" value="C:replication fork protection complex"/>
    <property type="evidence" value="ECO:0007669"/>
    <property type="project" value="TreeGrafter"/>
</dbReference>
<comment type="subcellular location">
    <subcellularLocation>
        <location evidence="1 6">Nucleus</location>
    </subcellularLocation>
</comment>
<dbReference type="InterPro" id="IPR040038">
    <property type="entry name" value="TIPIN/Csm3/Swi3"/>
</dbReference>
<protein>
    <recommendedName>
        <fullName evidence="8">Chromosome segregation in meiosis protein 3 domain-containing protein</fullName>
    </recommendedName>
</protein>
<feature type="domain" description="Chromosome segregation in meiosis protein 3" evidence="8">
    <location>
        <begin position="47"/>
        <end position="129"/>
    </location>
</feature>
<feature type="region of interest" description="Disordered" evidence="7">
    <location>
        <begin position="1"/>
        <end position="46"/>
    </location>
</feature>
<evidence type="ECO:0000256" key="7">
    <source>
        <dbReference type="SAM" id="MobiDB-lite"/>
    </source>
</evidence>
<accession>A0A8J4D9X3</accession>
<dbReference type="GO" id="GO:0031297">
    <property type="term" value="P:replication fork processing"/>
    <property type="evidence" value="ECO:0007669"/>
    <property type="project" value="UniProtKB-UniRule"/>
</dbReference>
<reference evidence="10" key="1">
    <citation type="journal article" date="2021" name="Proc. Natl. Acad. Sci. U.S.A.">
        <title>Three genomes in the algal genus Volvox reveal the fate of a haploid sex-determining region after a transition to homothallism.</title>
        <authorList>
            <person name="Yamamoto K."/>
            <person name="Hamaji T."/>
            <person name="Kawai-Toyooka H."/>
            <person name="Matsuzaki R."/>
            <person name="Takahashi F."/>
            <person name="Nishimura Y."/>
            <person name="Kawachi M."/>
            <person name="Noguchi H."/>
            <person name="Minakuchi Y."/>
            <person name="Umen J.G."/>
            <person name="Toyoda A."/>
            <person name="Nozaki H."/>
        </authorList>
    </citation>
    <scope>NUCLEOTIDE SEQUENCE</scope>
    <source>
        <strain evidence="10">NIES-3785</strain>
        <strain evidence="9">NIES-3786</strain>
    </source>
</reference>
<name>A0A8J4D9X3_9CHLO</name>
<feature type="compositionally biased region" description="Basic and acidic residues" evidence="7">
    <location>
        <begin position="1"/>
        <end position="14"/>
    </location>
</feature>
<evidence type="ECO:0000256" key="4">
    <source>
        <dbReference type="ARBA" id="ARBA00023242"/>
    </source>
</evidence>
<evidence type="ECO:0000256" key="6">
    <source>
        <dbReference type="RuleBase" id="RU366049"/>
    </source>
</evidence>
<dbReference type="PANTHER" id="PTHR13220">
    <property type="entry name" value="TIMELESS INTERACTING-RELATED"/>
    <property type="match status" value="1"/>
</dbReference>
<dbReference type="GO" id="GO:0000076">
    <property type="term" value="P:DNA replication checkpoint signaling"/>
    <property type="evidence" value="ECO:0007669"/>
    <property type="project" value="UniProtKB-UniRule"/>
</dbReference>
<evidence type="ECO:0000256" key="5">
    <source>
        <dbReference type="ARBA" id="ARBA00023306"/>
    </source>
</evidence>